<gene>
    <name evidence="2" type="ORF">E4U01_00115</name>
</gene>
<accession>A0A4Y9FUF2</accession>
<dbReference type="CDD" id="cd16386">
    <property type="entry name" value="TcpC_N"/>
    <property type="match status" value="1"/>
</dbReference>
<evidence type="ECO:0000313" key="2">
    <source>
        <dbReference type="EMBL" id="TFU31859.1"/>
    </source>
</evidence>
<dbReference type="Proteomes" id="UP000297747">
    <property type="component" value="Unassembled WGS sequence"/>
</dbReference>
<evidence type="ECO:0000256" key="1">
    <source>
        <dbReference type="SAM" id="Phobius"/>
    </source>
</evidence>
<keyword evidence="1" id="KW-0812">Transmembrane</keyword>
<dbReference type="RefSeq" id="WP_135051937.1">
    <property type="nucleotide sequence ID" value="NZ_CAKOCW010000005.1"/>
</dbReference>
<dbReference type="AlphaFoldDB" id="A0A4Y9FUF2"/>
<sequence>MVKIKKSKKKKEVRVRRLNQTLYNRLFLGGLLFFFSLSCLVITTNILRVNKKEEPVKQVLTDNTKEYRLENYLNNFVYYYFNFSDDGQTQSSQIEKLNSFYAGGLALSNQGYMRQPSVLNTYRLLYLDKEKATYLVSYTVTNKEGIDKETKQDFVTEFSVFYKEVDGKYYISDLPYFETVQSNQLETVPEDRKKILESDNVLNAEDQTKLKEFLRLFFVNYVSSQENLNLIANNITVLAGTRFKTLDWAYLDDSNEDKLKVYTQVTFDTLGNTRSENFSFVIIKKDDGFFVEKMTHGIPEKYRKEDKK</sequence>
<dbReference type="Gene3D" id="3.10.450.540">
    <property type="match status" value="1"/>
</dbReference>
<organism evidence="2 3">
    <name type="scientific">Streptococcus acidominimus</name>
    <dbReference type="NCBI Taxonomy" id="1326"/>
    <lineage>
        <taxon>Bacteria</taxon>
        <taxon>Bacillati</taxon>
        <taxon>Bacillota</taxon>
        <taxon>Bacilli</taxon>
        <taxon>Lactobacillales</taxon>
        <taxon>Streptococcaceae</taxon>
        <taxon>Streptococcus</taxon>
    </lineage>
</organism>
<feature type="transmembrane region" description="Helical" evidence="1">
    <location>
        <begin position="26"/>
        <end position="47"/>
    </location>
</feature>
<dbReference type="EMBL" id="SPQA01000001">
    <property type="protein sequence ID" value="TFU31859.1"/>
    <property type="molecule type" value="Genomic_DNA"/>
</dbReference>
<comment type="caution">
    <text evidence="2">The sequence shown here is derived from an EMBL/GenBank/DDBJ whole genome shotgun (WGS) entry which is preliminary data.</text>
</comment>
<reference evidence="2 3" key="1">
    <citation type="submission" date="2019-03" db="EMBL/GenBank/DDBJ databases">
        <title>Diversity of the mouse oral microbiome.</title>
        <authorList>
            <person name="Joseph S."/>
            <person name="Aduse-Opoku J."/>
            <person name="Curtis M."/>
            <person name="Wade W."/>
            <person name="Hashim A."/>
        </authorList>
    </citation>
    <scope>NUCLEOTIDE SEQUENCE [LARGE SCALE GENOMIC DNA]</scope>
    <source>
        <strain evidence="2 3">HT4</strain>
    </source>
</reference>
<dbReference type="InterPro" id="IPR024735">
    <property type="entry name" value="TcpC"/>
</dbReference>
<evidence type="ECO:0000313" key="3">
    <source>
        <dbReference type="Proteomes" id="UP000297747"/>
    </source>
</evidence>
<keyword evidence="1" id="KW-0472">Membrane</keyword>
<dbReference type="CDD" id="cd16428">
    <property type="entry name" value="TcpC_C"/>
    <property type="match status" value="1"/>
</dbReference>
<keyword evidence="1" id="KW-1133">Transmembrane helix</keyword>
<dbReference type="Pfam" id="PF12642">
    <property type="entry name" value="TpcC"/>
    <property type="match status" value="1"/>
</dbReference>
<dbReference type="InterPro" id="IPR035628">
    <property type="entry name" value="TcpC_C"/>
</dbReference>
<proteinExistence type="predicted"/>
<protein>
    <submittedName>
        <fullName evidence="2">Conjugal transfer protein</fullName>
    </submittedName>
</protein>
<name>A0A4Y9FUF2_STRAI</name>